<sequence length="121" mass="13710">MPRSPRKKKHNPIIHPTILKTETALRFLFLTAMAESSPFTFANTHSPTPASGTQFSLGSVREDYSDRCHHRRVVCVRRNAHRSSSAVKSVDFVISQDNVANKFEDQKNSLAADGWWNRSDL</sequence>
<evidence type="ECO:0000313" key="2">
    <source>
        <dbReference type="Proteomes" id="UP000593562"/>
    </source>
</evidence>
<organism evidence="1 2">
    <name type="scientific">Tripterygium wilfordii</name>
    <name type="common">Thunder God vine</name>
    <dbReference type="NCBI Taxonomy" id="458696"/>
    <lineage>
        <taxon>Eukaryota</taxon>
        <taxon>Viridiplantae</taxon>
        <taxon>Streptophyta</taxon>
        <taxon>Embryophyta</taxon>
        <taxon>Tracheophyta</taxon>
        <taxon>Spermatophyta</taxon>
        <taxon>Magnoliopsida</taxon>
        <taxon>eudicotyledons</taxon>
        <taxon>Gunneridae</taxon>
        <taxon>Pentapetalae</taxon>
        <taxon>rosids</taxon>
        <taxon>fabids</taxon>
        <taxon>Celastrales</taxon>
        <taxon>Celastraceae</taxon>
        <taxon>Tripterygium</taxon>
    </lineage>
</organism>
<evidence type="ECO:0000313" key="1">
    <source>
        <dbReference type="EMBL" id="KAF5752564.1"/>
    </source>
</evidence>
<dbReference type="EMBL" id="JAAARO010000001">
    <property type="protein sequence ID" value="KAF5752564.1"/>
    <property type="molecule type" value="Genomic_DNA"/>
</dbReference>
<gene>
    <name evidence="1" type="ORF">HS088_TW01G00479</name>
</gene>
<proteinExistence type="predicted"/>
<dbReference type="Proteomes" id="UP000593562">
    <property type="component" value="Unassembled WGS sequence"/>
</dbReference>
<protein>
    <submittedName>
        <fullName evidence="1">Uncharacterized protein</fullName>
    </submittedName>
</protein>
<dbReference type="InParanoid" id="A0A7J7E274"/>
<reference evidence="1 2" key="1">
    <citation type="journal article" date="2020" name="Nat. Commun.">
        <title>Genome of Tripterygium wilfordii and identification of cytochrome P450 involved in triptolide biosynthesis.</title>
        <authorList>
            <person name="Tu L."/>
            <person name="Su P."/>
            <person name="Zhang Z."/>
            <person name="Gao L."/>
            <person name="Wang J."/>
            <person name="Hu T."/>
            <person name="Zhou J."/>
            <person name="Zhang Y."/>
            <person name="Zhao Y."/>
            <person name="Liu Y."/>
            <person name="Song Y."/>
            <person name="Tong Y."/>
            <person name="Lu Y."/>
            <person name="Yang J."/>
            <person name="Xu C."/>
            <person name="Jia M."/>
            <person name="Peters R.J."/>
            <person name="Huang L."/>
            <person name="Gao W."/>
        </authorList>
    </citation>
    <scope>NUCLEOTIDE SEQUENCE [LARGE SCALE GENOMIC DNA]</scope>
    <source>
        <strain evidence="2">cv. XIE 37</strain>
        <tissue evidence="1">Leaf</tissue>
    </source>
</reference>
<name>A0A7J7E274_TRIWF</name>
<keyword evidence="2" id="KW-1185">Reference proteome</keyword>
<comment type="caution">
    <text evidence="1">The sequence shown here is derived from an EMBL/GenBank/DDBJ whole genome shotgun (WGS) entry which is preliminary data.</text>
</comment>
<accession>A0A7J7E274</accession>
<dbReference type="AlphaFoldDB" id="A0A7J7E274"/>